<accession>K2S647</accession>
<dbReference type="EMBL" id="AHHD01000010">
    <property type="protein sequence ID" value="EKG22398.1"/>
    <property type="molecule type" value="Genomic_DNA"/>
</dbReference>
<evidence type="ECO:0000256" key="1">
    <source>
        <dbReference type="SAM" id="MobiDB-lite"/>
    </source>
</evidence>
<feature type="compositionally biased region" description="Polar residues" evidence="1">
    <location>
        <begin position="119"/>
        <end position="129"/>
    </location>
</feature>
<protein>
    <recommendedName>
        <fullName evidence="2">Protein kinase domain-containing protein</fullName>
    </recommendedName>
</protein>
<dbReference type="Proteomes" id="UP000007129">
    <property type="component" value="Unassembled WGS sequence"/>
</dbReference>
<dbReference type="HOGENOM" id="CLU_1845469_0_0_1"/>
<dbReference type="VEuPathDB" id="FungiDB:MPH_00260"/>
<evidence type="ECO:0000259" key="2">
    <source>
        <dbReference type="PROSITE" id="PS50011"/>
    </source>
</evidence>
<evidence type="ECO:0000313" key="3">
    <source>
        <dbReference type="EMBL" id="EKG22398.1"/>
    </source>
</evidence>
<dbReference type="GO" id="GO:0004672">
    <property type="term" value="F:protein kinase activity"/>
    <property type="evidence" value="ECO:0007669"/>
    <property type="project" value="InterPro"/>
</dbReference>
<dbReference type="GO" id="GO:0005524">
    <property type="term" value="F:ATP binding"/>
    <property type="evidence" value="ECO:0007669"/>
    <property type="project" value="InterPro"/>
</dbReference>
<name>K2S647_MACPH</name>
<dbReference type="PROSITE" id="PS50011">
    <property type="entry name" value="PROTEIN_KINASE_DOM"/>
    <property type="match status" value="1"/>
</dbReference>
<dbReference type="OrthoDB" id="626167at2759"/>
<dbReference type="InParanoid" id="K2S647"/>
<dbReference type="AlphaFoldDB" id="K2S647"/>
<feature type="domain" description="Protein kinase" evidence="2">
    <location>
        <begin position="1"/>
        <end position="139"/>
    </location>
</feature>
<dbReference type="SUPFAM" id="SSF56112">
    <property type="entry name" value="Protein kinase-like (PK-like)"/>
    <property type="match status" value="1"/>
</dbReference>
<organism evidence="3 4">
    <name type="scientific">Macrophomina phaseolina (strain MS6)</name>
    <name type="common">Charcoal rot fungus</name>
    <dbReference type="NCBI Taxonomy" id="1126212"/>
    <lineage>
        <taxon>Eukaryota</taxon>
        <taxon>Fungi</taxon>
        <taxon>Dikarya</taxon>
        <taxon>Ascomycota</taxon>
        <taxon>Pezizomycotina</taxon>
        <taxon>Dothideomycetes</taxon>
        <taxon>Dothideomycetes incertae sedis</taxon>
        <taxon>Botryosphaeriales</taxon>
        <taxon>Botryosphaeriaceae</taxon>
        <taxon>Macrophomina</taxon>
    </lineage>
</organism>
<dbReference type="InterPro" id="IPR011009">
    <property type="entry name" value="Kinase-like_dom_sf"/>
</dbReference>
<reference evidence="3 4" key="1">
    <citation type="journal article" date="2012" name="BMC Genomics">
        <title>Tools to kill: Genome of one of the most destructive plant pathogenic fungi Macrophomina phaseolina.</title>
        <authorList>
            <person name="Islam M.S."/>
            <person name="Haque M.S."/>
            <person name="Islam M.M."/>
            <person name="Emdad E.M."/>
            <person name="Halim A."/>
            <person name="Hossen Q.M.M."/>
            <person name="Hossain M.Z."/>
            <person name="Ahmed B."/>
            <person name="Rahim S."/>
            <person name="Rahman M.S."/>
            <person name="Alam M.M."/>
            <person name="Hou S."/>
            <person name="Wan X."/>
            <person name="Saito J.A."/>
            <person name="Alam M."/>
        </authorList>
    </citation>
    <scope>NUCLEOTIDE SEQUENCE [LARGE SCALE GENOMIC DNA]</scope>
    <source>
        <strain evidence="3 4">MS6</strain>
    </source>
</reference>
<proteinExistence type="predicted"/>
<dbReference type="InterPro" id="IPR000719">
    <property type="entry name" value="Prot_kinase_dom"/>
</dbReference>
<feature type="region of interest" description="Disordered" evidence="1">
    <location>
        <begin position="116"/>
        <end position="139"/>
    </location>
</feature>
<dbReference type="Gene3D" id="1.10.510.10">
    <property type="entry name" value="Transferase(Phosphotransferase) domain 1"/>
    <property type="match status" value="1"/>
</dbReference>
<gene>
    <name evidence="3" type="ORF">MPH_00260</name>
</gene>
<comment type="caution">
    <text evidence="3">The sequence shown here is derived from an EMBL/GenBank/DDBJ whole genome shotgun (WGS) entry which is preliminary data.</text>
</comment>
<evidence type="ECO:0000313" key="4">
    <source>
        <dbReference type="Proteomes" id="UP000007129"/>
    </source>
</evidence>
<sequence>MPFGVAHRDLELENVLAKIRNRNLGPTGHERGRPWMPSVSARILDFGHALYLVGNEESNDIQTRYGGTLAYNAAEISATPAPESVRIDHQNCGIWSLGLLGRKIICHGNGCYHRPGISKSAQPKSNGSRSRQEMLPSDS</sequence>